<dbReference type="PANTHER" id="PTHR46268">
    <property type="entry name" value="STRESS RESPONSE PROTEIN NHAX"/>
    <property type="match status" value="1"/>
</dbReference>
<gene>
    <name evidence="3" type="ordered locus">Sulba_1187</name>
</gene>
<dbReference type="AlphaFoldDB" id="I3XX08"/>
<dbReference type="KEGG" id="sba:Sulba_1187"/>
<protein>
    <submittedName>
        <fullName evidence="3">Universal stress protein UspA-like protein</fullName>
    </submittedName>
</protein>
<dbReference type="Proteomes" id="UP000006176">
    <property type="component" value="Chromosome"/>
</dbReference>
<dbReference type="InterPro" id="IPR006016">
    <property type="entry name" value="UspA"/>
</dbReference>
<dbReference type="EMBL" id="CP003333">
    <property type="protein sequence ID" value="AFL68482.1"/>
    <property type="molecule type" value="Genomic_DNA"/>
</dbReference>
<reference evidence="3 4" key="1">
    <citation type="submission" date="2012-06" db="EMBL/GenBank/DDBJ databases">
        <title>Complete sequence of Sulfurospirillum barnesii SES-3.</title>
        <authorList>
            <consortium name="US DOE Joint Genome Institute"/>
            <person name="Lucas S."/>
            <person name="Han J."/>
            <person name="Lapidus A."/>
            <person name="Cheng J.-F."/>
            <person name="Goodwin L."/>
            <person name="Pitluck S."/>
            <person name="Peters L."/>
            <person name="Ovchinnikova G."/>
            <person name="Lu M."/>
            <person name="Detter J.C."/>
            <person name="Han C."/>
            <person name="Tapia R."/>
            <person name="Land M."/>
            <person name="Hauser L."/>
            <person name="Kyrpides N."/>
            <person name="Ivanova N."/>
            <person name="Pagani I."/>
            <person name="Stolz J."/>
            <person name="Arkin A."/>
            <person name="Dehal P."/>
            <person name="Oremland R."/>
            <person name="Saltikov C."/>
            <person name="Basu P."/>
            <person name="Hollibaugh J."/>
            <person name="Newman D."/>
            <person name="Stolyar S."/>
            <person name="Hazen T."/>
            <person name="Woyke T."/>
        </authorList>
    </citation>
    <scope>NUCLEOTIDE SEQUENCE [LARGE SCALE GENOMIC DNA]</scope>
    <source>
        <strain evidence="4">ATCC 700032 / DSM 10660 / SES-3</strain>
    </source>
</reference>
<dbReference type="RefSeq" id="WP_014769361.1">
    <property type="nucleotide sequence ID" value="NC_018002.1"/>
</dbReference>
<dbReference type="Pfam" id="PF00582">
    <property type="entry name" value="Usp"/>
    <property type="match status" value="1"/>
</dbReference>
<dbReference type="eggNOG" id="COG0589">
    <property type="taxonomic scope" value="Bacteria"/>
</dbReference>
<dbReference type="OrthoDB" id="9788959at2"/>
<evidence type="ECO:0000313" key="4">
    <source>
        <dbReference type="Proteomes" id="UP000006176"/>
    </source>
</evidence>
<evidence type="ECO:0000256" key="1">
    <source>
        <dbReference type="ARBA" id="ARBA00008791"/>
    </source>
</evidence>
<dbReference type="CDD" id="cd00293">
    <property type="entry name" value="USP-like"/>
    <property type="match status" value="1"/>
</dbReference>
<proteinExistence type="inferred from homology"/>
<dbReference type="SUPFAM" id="SSF52402">
    <property type="entry name" value="Adenine nucleotide alpha hydrolases-like"/>
    <property type="match status" value="1"/>
</dbReference>
<organism evidence="3 4">
    <name type="scientific">Sulfurospirillum barnesii (strain ATCC 700032 / DSM 10660 / SES-3)</name>
    <dbReference type="NCBI Taxonomy" id="760154"/>
    <lineage>
        <taxon>Bacteria</taxon>
        <taxon>Pseudomonadati</taxon>
        <taxon>Campylobacterota</taxon>
        <taxon>Epsilonproteobacteria</taxon>
        <taxon>Campylobacterales</taxon>
        <taxon>Sulfurospirillaceae</taxon>
        <taxon>Sulfurospirillum</taxon>
    </lineage>
</organism>
<comment type="similarity">
    <text evidence="1">Belongs to the universal stress protein A family.</text>
</comment>
<dbReference type="Gene3D" id="3.40.50.620">
    <property type="entry name" value="HUPs"/>
    <property type="match status" value="1"/>
</dbReference>
<evidence type="ECO:0000313" key="3">
    <source>
        <dbReference type="EMBL" id="AFL68482.1"/>
    </source>
</evidence>
<dbReference type="STRING" id="760154.Sulba_1187"/>
<accession>I3XX08</accession>
<name>I3XX08_SULBS</name>
<keyword evidence="4" id="KW-1185">Reference proteome</keyword>
<dbReference type="PANTHER" id="PTHR46268:SF6">
    <property type="entry name" value="UNIVERSAL STRESS PROTEIN UP12"/>
    <property type="match status" value="1"/>
</dbReference>
<sequence length="144" mass="16277">MFKNILVPLHLSYKENHKKLFEGVLNVLDEDGKMTLFYVNENLIHGSVQPILEEAQNKSANQLALEELQAIAKKHALPLDKVTFKIKEGVVHREILQSAQKMKADAIVMMATKPGLGSYFISSTAERVIRHANCSVFVIRLTEY</sequence>
<dbReference type="InterPro" id="IPR014729">
    <property type="entry name" value="Rossmann-like_a/b/a_fold"/>
</dbReference>
<evidence type="ECO:0000259" key="2">
    <source>
        <dbReference type="Pfam" id="PF00582"/>
    </source>
</evidence>
<feature type="domain" description="UspA" evidence="2">
    <location>
        <begin position="1"/>
        <end position="140"/>
    </location>
</feature>
<dbReference type="PATRIC" id="fig|760154.4.peg.1191"/>
<dbReference type="HOGENOM" id="CLU_049301_12_1_7"/>